<comment type="caution">
    <text evidence="1">The sequence shown here is derived from an EMBL/GenBank/DDBJ whole genome shotgun (WGS) entry which is preliminary data.</text>
</comment>
<dbReference type="PIRSF" id="PIRSF008546">
    <property type="entry name" value="UCP008546"/>
    <property type="match status" value="1"/>
</dbReference>
<dbReference type="Gene3D" id="1.25.40.380">
    <property type="entry name" value="Protein of unknown function DUF1810"/>
    <property type="match status" value="1"/>
</dbReference>
<reference evidence="2" key="1">
    <citation type="submission" date="2015-07" db="EMBL/GenBank/DDBJ databases">
        <title>Draft genome sequence of Acetobacterium bakii DSM 8293, a potential psychrophilic chemical producer through syngas fermentation.</title>
        <authorList>
            <person name="Song Y."/>
            <person name="Hwang S."/>
            <person name="Cho B.-K."/>
        </authorList>
    </citation>
    <scope>NUCLEOTIDE SEQUENCE [LARGE SCALE GENOMIC DNA]</scope>
    <source>
        <strain evidence="2">DSM 8239</strain>
    </source>
</reference>
<accession>A0A0L6TXW1</accession>
<dbReference type="AlphaFoldDB" id="A0A0L6TXW1"/>
<proteinExistence type="predicted"/>
<dbReference type="SUPFAM" id="SSF140736">
    <property type="entry name" value="Rv1873-like"/>
    <property type="match status" value="1"/>
</dbReference>
<keyword evidence="2" id="KW-1185">Reference proteome</keyword>
<name>A0A0L6TXW1_9FIRM</name>
<evidence type="ECO:0000313" key="2">
    <source>
        <dbReference type="Proteomes" id="UP000036873"/>
    </source>
</evidence>
<dbReference type="RefSeq" id="WP_050741248.1">
    <property type="nucleotide sequence ID" value="NZ_LGYO01000041.1"/>
</dbReference>
<dbReference type="EMBL" id="LGYO01000041">
    <property type="protein sequence ID" value="KNZ40902.1"/>
    <property type="molecule type" value="Genomic_DNA"/>
</dbReference>
<dbReference type="InterPro" id="IPR036287">
    <property type="entry name" value="Rv1873-like_sf"/>
</dbReference>
<evidence type="ECO:0000313" key="1">
    <source>
        <dbReference type="EMBL" id="KNZ40902.1"/>
    </source>
</evidence>
<dbReference type="Pfam" id="PF08837">
    <property type="entry name" value="DUF1810"/>
    <property type="match status" value="1"/>
</dbReference>
<dbReference type="Proteomes" id="UP000036873">
    <property type="component" value="Unassembled WGS sequence"/>
</dbReference>
<organism evidence="1 2">
    <name type="scientific">Acetobacterium bakii</name>
    <dbReference type="NCBI Taxonomy" id="52689"/>
    <lineage>
        <taxon>Bacteria</taxon>
        <taxon>Bacillati</taxon>
        <taxon>Bacillota</taxon>
        <taxon>Clostridia</taxon>
        <taxon>Eubacteriales</taxon>
        <taxon>Eubacteriaceae</taxon>
        <taxon>Acetobacterium</taxon>
    </lineage>
</organism>
<gene>
    <name evidence="1" type="ORF">AKG39_15140</name>
</gene>
<protein>
    <submittedName>
        <fullName evidence="1">Calpastatin</fullName>
    </submittedName>
</protein>
<dbReference type="InterPro" id="IPR014937">
    <property type="entry name" value="DUF1810"/>
</dbReference>
<dbReference type="OrthoDB" id="9787476at2"/>
<dbReference type="PATRIC" id="fig|52689.4.peg.2548"/>
<sequence>MEGIERFIKAQEHSYQKALQEIKNGRKRSHWMWYIFPQIKGLGYSSTAKYYAIQNRAEALAYMAHPVLGSRLLEMSGELLKLETSDANKVFGQPDDVKMKSSMTLFYMVSGTSLFKQVLDKFFSGELDVFTIDQLNGEEENE</sequence>